<organism evidence="1 2">
    <name type="scientific">Odoribacter laneus YIT 12061</name>
    <dbReference type="NCBI Taxonomy" id="742817"/>
    <lineage>
        <taxon>Bacteria</taxon>
        <taxon>Pseudomonadati</taxon>
        <taxon>Bacteroidota</taxon>
        <taxon>Bacteroidia</taxon>
        <taxon>Bacteroidales</taxon>
        <taxon>Odoribacteraceae</taxon>
        <taxon>Odoribacter</taxon>
    </lineage>
</organism>
<dbReference type="GeneID" id="98068280"/>
<proteinExistence type="predicted"/>
<sequence length="174" mass="19573">MKKYIFLSLIIFIVLGTKAQRGGHFIFGTTIGTGIALSTPESTPFTWSLLGYYSIGRRFSAGIGTGLSFYEKTLIPLFITAKFTLLPPRKFTPYLECGAGYSFAPDPNANGGFYLNPSVGLQYTLRENKKIFLALGYELQKLERLKNYENSLFRAEFAEKLRHHSISIKVGFLF</sequence>
<dbReference type="SUPFAM" id="SSF56925">
    <property type="entry name" value="OMPA-like"/>
    <property type="match status" value="1"/>
</dbReference>
<evidence type="ECO:0008006" key="3">
    <source>
        <dbReference type="Google" id="ProtNLM"/>
    </source>
</evidence>
<dbReference type="Gene3D" id="2.40.160.20">
    <property type="match status" value="1"/>
</dbReference>
<name>H1DEG1_9BACT</name>
<comment type="caution">
    <text evidence="1">The sequence shown here is derived from an EMBL/GenBank/DDBJ whole genome shotgun (WGS) entry which is preliminary data.</text>
</comment>
<dbReference type="eggNOG" id="ENOG5033HSR">
    <property type="taxonomic scope" value="Bacteria"/>
</dbReference>
<dbReference type="Proteomes" id="UP000004892">
    <property type="component" value="Unassembled WGS sequence"/>
</dbReference>
<dbReference type="AlphaFoldDB" id="H1DEG1"/>
<dbReference type="PATRIC" id="fig|742817.3.peg.688"/>
<reference evidence="1 2" key="1">
    <citation type="submission" date="2012-01" db="EMBL/GenBank/DDBJ databases">
        <title>The Genome Sequence of Odoribacter laneus YIT 12061.</title>
        <authorList>
            <consortium name="The Broad Institute Genome Sequencing Platform"/>
            <person name="Earl A."/>
            <person name="Ward D."/>
            <person name="Feldgarden M."/>
            <person name="Gevers D."/>
            <person name="Morotomi M."/>
            <person name="Young S.K."/>
            <person name="Zeng Q."/>
            <person name="Gargeya S."/>
            <person name="Fitzgerald M."/>
            <person name="Haas B."/>
            <person name="Abouelleil A."/>
            <person name="Alvarado L."/>
            <person name="Arachchi H.M."/>
            <person name="Berlin A."/>
            <person name="Chapman S.B."/>
            <person name="Gearin G."/>
            <person name="Goldberg J."/>
            <person name="Griggs A."/>
            <person name="Gujja S."/>
            <person name="Hansen M."/>
            <person name="Heiman D."/>
            <person name="Howarth C."/>
            <person name="Larimer J."/>
            <person name="Lui A."/>
            <person name="MacDonald P.J.P."/>
            <person name="McCowen C."/>
            <person name="Montmayeur A."/>
            <person name="Murphy C."/>
            <person name="Neiman D."/>
            <person name="Pearson M."/>
            <person name="Priest M."/>
            <person name="Roberts A."/>
            <person name="Saif S."/>
            <person name="Shea T."/>
            <person name="Sisk P."/>
            <person name="Stolte C."/>
            <person name="Sykes S."/>
            <person name="Wortman J."/>
            <person name="Nusbaum C."/>
            <person name="Birren B."/>
        </authorList>
    </citation>
    <scope>NUCLEOTIDE SEQUENCE [LARGE SCALE GENOMIC DNA]</scope>
    <source>
        <strain evidence="1 2">YIT 12061</strain>
    </source>
</reference>
<dbReference type="HOGENOM" id="CLU_1522277_0_0_10"/>
<evidence type="ECO:0000313" key="2">
    <source>
        <dbReference type="Proteomes" id="UP000004892"/>
    </source>
</evidence>
<dbReference type="RefSeq" id="WP_009135795.1">
    <property type="nucleotide sequence ID" value="NZ_JH594596.1"/>
</dbReference>
<dbReference type="STRING" id="742817.HMPREF9449_00647"/>
<accession>H1DEG1</accession>
<gene>
    <name evidence="1" type="ORF">HMPREF9449_00647</name>
</gene>
<keyword evidence="2" id="KW-1185">Reference proteome</keyword>
<evidence type="ECO:0000313" key="1">
    <source>
        <dbReference type="EMBL" id="EHP50058.1"/>
    </source>
</evidence>
<dbReference type="InterPro" id="IPR011250">
    <property type="entry name" value="OMP/PagP_B-barrel"/>
</dbReference>
<dbReference type="EMBL" id="ADMC01000007">
    <property type="protein sequence ID" value="EHP50058.1"/>
    <property type="molecule type" value="Genomic_DNA"/>
</dbReference>
<protein>
    <recommendedName>
        <fullName evidence="3">Outer membrane protein beta-barrel domain-containing protein</fullName>
    </recommendedName>
</protein>